<evidence type="ECO:0000313" key="2">
    <source>
        <dbReference type="Proteomes" id="UP000694257"/>
    </source>
</evidence>
<dbReference type="Proteomes" id="UP000694257">
    <property type="component" value="Chromosome"/>
</dbReference>
<organism evidence="1 2">
    <name type="scientific">Nocardia iowensis</name>
    <dbReference type="NCBI Taxonomy" id="204891"/>
    <lineage>
        <taxon>Bacteria</taxon>
        <taxon>Bacillati</taxon>
        <taxon>Actinomycetota</taxon>
        <taxon>Actinomycetes</taxon>
        <taxon>Mycobacteriales</taxon>
        <taxon>Nocardiaceae</taxon>
        <taxon>Nocardia</taxon>
    </lineage>
</organism>
<accession>A0ABX8RM79</accession>
<sequence>MTAPLHPGLAVTVVDDGGRTRARLSSGPDGLRIEAGGDSCVVTAVDQAREPLRTLGELGELRVLATAQLWPVERYDGLLLLAVAAHWPELLLPDGTRLHVVLGYALPVALHPDWLGWAERNLAALIEADQLGTVAAADLVAVEPEPSLRRKHKRLLRMHAETVVVEDGDVDEFLSHWQSFSAERYRDESAARSSALRDLLQMSGSRIRRFSNSGKVICRSAVCTDPDGRALFDIMASWDSEAARLRPGIYAAVHNLIDAGERGLYYSLCYGNYPYKDIVVGTSPRLTLPDLISR</sequence>
<evidence type="ECO:0000313" key="1">
    <source>
        <dbReference type="EMBL" id="QXN90729.1"/>
    </source>
</evidence>
<reference evidence="1 2" key="1">
    <citation type="submission" date="2021-07" db="EMBL/GenBank/DDBJ databases">
        <title>Whole Genome Sequence of Nocardia Iowensis.</title>
        <authorList>
            <person name="Lamm A."/>
            <person name="Collins-Fairclough A.M."/>
            <person name="Bunk B."/>
            <person name="Sproer C."/>
        </authorList>
    </citation>
    <scope>NUCLEOTIDE SEQUENCE [LARGE SCALE GENOMIC DNA]</scope>
    <source>
        <strain evidence="1 2">NRRL 5646</strain>
    </source>
</reference>
<proteinExistence type="predicted"/>
<protein>
    <submittedName>
        <fullName evidence="1">GNAT family N-acetyltransferase</fullName>
    </submittedName>
</protein>
<gene>
    <name evidence="1" type="ORF">KV110_35975</name>
</gene>
<dbReference type="EMBL" id="CP078145">
    <property type="protein sequence ID" value="QXN90729.1"/>
    <property type="molecule type" value="Genomic_DNA"/>
</dbReference>
<dbReference type="RefSeq" id="WP_218471596.1">
    <property type="nucleotide sequence ID" value="NZ_BAABJN010000006.1"/>
</dbReference>
<keyword evidence="2" id="KW-1185">Reference proteome</keyword>
<name>A0ABX8RM79_NOCIO</name>